<dbReference type="EC" id="2.7.7.6" evidence="2 11"/>
<dbReference type="InterPro" id="IPR011260">
    <property type="entry name" value="RNAP_asu_C"/>
</dbReference>
<dbReference type="InterPro" id="IPR011262">
    <property type="entry name" value="DNA-dir_RNA_pol_insert"/>
</dbReference>
<evidence type="ECO:0000256" key="5">
    <source>
        <dbReference type="ARBA" id="ARBA00022679"/>
    </source>
</evidence>
<feature type="domain" description="DNA-directed RNA polymerase RpoA/D/Rpb3-type" evidence="12">
    <location>
        <begin position="23"/>
        <end position="249"/>
    </location>
</feature>
<feature type="region of interest" description="Alpha N-terminal domain (alpha-NTD)" evidence="11">
    <location>
        <begin position="1"/>
        <end position="258"/>
    </location>
</feature>
<dbReference type="PATRIC" id="fig|1316930.3.peg.575"/>
<dbReference type="InterPro" id="IPR036603">
    <property type="entry name" value="RBP11-like"/>
</dbReference>
<dbReference type="Pfam" id="PF01193">
    <property type="entry name" value="RNA_pol_L"/>
    <property type="match status" value="1"/>
</dbReference>
<dbReference type="Pfam" id="PF01000">
    <property type="entry name" value="RNA_pol_A_bac"/>
    <property type="match status" value="1"/>
</dbReference>
<comment type="subunit">
    <text evidence="11">Homodimer. The RNAP catalytic core consists of 2 alpha, 1 beta, 1 beta' and 1 omega subunit. When a sigma factor is associated with the core the holoenzyme is formed, which can initiate transcription.</text>
</comment>
<dbReference type="InterPro" id="IPR011773">
    <property type="entry name" value="DNA-dir_RpoA"/>
</dbReference>
<dbReference type="GO" id="GO:0005737">
    <property type="term" value="C:cytoplasm"/>
    <property type="evidence" value="ECO:0007669"/>
    <property type="project" value="UniProtKB-ARBA"/>
</dbReference>
<reference evidence="13 14" key="1">
    <citation type="submission" date="2013-04" db="EMBL/GenBank/DDBJ databases">
        <authorList>
            <person name="Lin L."/>
            <person name="Zeng Z."/>
            <person name="Xie J."/>
            <person name="Luo L."/>
            <person name="Yang Z."/>
            <person name="Liang W."/>
            <person name="Lin H."/>
            <person name="Dong C."/>
            <person name="Sun Y."/>
        </authorList>
    </citation>
    <scope>NUCLEOTIDE SEQUENCE [LARGE SCALE GENOMIC DNA]</scope>
    <source>
        <strain evidence="13 14">CQ-W70</strain>
    </source>
</reference>
<evidence type="ECO:0000313" key="13">
    <source>
        <dbReference type="EMBL" id="AIA34136.1"/>
    </source>
</evidence>
<dbReference type="Pfam" id="PF03118">
    <property type="entry name" value="RNA_pol_A_CTD"/>
    <property type="match status" value="1"/>
</dbReference>
<evidence type="ECO:0000256" key="9">
    <source>
        <dbReference type="ARBA" id="ARBA00033070"/>
    </source>
</evidence>
<keyword evidence="6 11" id="KW-0548">Nucleotidyltransferase</keyword>
<evidence type="ECO:0000256" key="11">
    <source>
        <dbReference type="HAMAP-Rule" id="MF_00059"/>
    </source>
</evidence>
<evidence type="ECO:0000256" key="1">
    <source>
        <dbReference type="ARBA" id="ARBA00007123"/>
    </source>
</evidence>
<dbReference type="Gene3D" id="1.10.150.20">
    <property type="entry name" value="5' to 3' exonuclease, C-terminal subdomain"/>
    <property type="match status" value="1"/>
</dbReference>
<dbReference type="GeneID" id="31507648"/>
<feature type="region of interest" description="Alpha C-terminal domain (alpha-CTD)" evidence="11">
    <location>
        <begin position="268"/>
        <end position="336"/>
    </location>
</feature>
<dbReference type="KEGG" id="mbq:K668_02800"/>
<dbReference type="NCBIfam" id="TIGR02027">
    <property type="entry name" value="rpoA"/>
    <property type="match status" value="1"/>
</dbReference>
<organism evidence="13 14">
    <name type="scientific">Mycoplasmopsis bovis CQ-W70</name>
    <dbReference type="NCBI Taxonomy" id="1316930"/>
    <lineage>
        <taxon>Bacteria</taxon>
        <taxon>Bacillati</taxon>
        <taxon>Mycoplasmatota</taxon>
        <taxon>Mycoplasmoidales</taxon>
        <taxon>Metamycoplasmataceae</taxon>
        <taxon>Mycoplasmopsis</taxon>
    </lineage>
</organism>
<gene>
    <name evidence="11" type="primary">rpoA</name>
    <name evidence="13" type="ORF">K668_02800</name>
</gene>
<keyword evidence="7 11" id="KW-0804">Transcription</keyword>
<accession>A0A059Y8X0</accession>
<keyword evidence="4 11" id="KW-0240">DNA-directed RNA polymerase</keyword>
<proteinExistence type="inferred from homology"/>
<dbReference type="HAMAP" id="MF_00059">
    <property type="entry name" value="RNApol_bact_RpoA"/>
    <property type="match status" value="1"/>
</dbReference>
<dbReference type="HOGENOM" id="CLU_053084_0_1_14"/>
<dbReference type="GO" id="GO:0046983">
    <property type="term" value="F:protein dimerization activity"/>
    <property type="evidence" value="ECO:0007669"/>
    <property type="project" value="InterPro"/>
</dbReference>
<evidence type="ECO:0000256" key="8">
    <source>
        <dbReference type="ARBA" id="ARBA00032524"/>
    </source>
</evidence>
<name>A0A059Y8X0_MYCBV</name>
<protein>
    <recommendedName>
        <fullName evidence="3 11">DNA-directed RNA polymerase subunit alpha</fullName>
        <shortName evidence="11">RNAP subunit alpha</shortName>
        <ecNumber evidence="2 11">2.7.7.6</ecNumber>
    </recommendedName>
    <alternativeName>
        <fullName evidence="9 11">RNA polymerase subunit alpha</fullName>
    </alternativeName>
    <alternativeName>
        <fullName evidence="8 11">Transcriptase subunit alpha</fullName>
    </alternativeName>
</protein>
<dbReference type="GO" id="GO:0000428">
    <property type="term" value="C:DNA-directed RNA polymerase complex"/>
    <property type="evidence" value="ECO:0007669"/>
    <property type="project" value="UniProtKB-KW"/>
</dbReference>
<dbReference type="InterPro" id="IPR011263">
    <property type="entry name" value="DNA-dir_RNA_pol_RpoA/D/Rpb3"/>
</dbReference>
<comment type="domain">
    <text evidence="11">The N-terminal domain is essential for RNAP assembly and basal transcription, whereas the C-terminal domain is involved in interaction with transcriptional regulators and with upstream promoter elements.</text>
</comment>
<comment type="function">
    <text evidence="11">DNA-dependent RNA polymerase catalyzes the transcription of DNA into RNA using the four ribonucleoside triphosphates as substrates.</text>
</comment>
<dbReference type="Gene3D" id="3.30.1360.10">
    <property type="entry name" value="RNA polymerase, RBP11-like subunit"/>
    <property type="match status" value="1"/>
</dbReference>
<dbReference type="SUPFAM" id="SSF56553">
    <property type="entry name" value="Insert subdomain of RNA polymerase alpha subunit"/>
    <property type="match status" value="1"/>
</dbReference>
<dbReference type="GO" id="GO:0003899">
    <property type="term" value="F:DNA-directed RNA polymerase activity"/>
    <property type="evidence" value="ECO:0007669"/>
    <property type="project" value="UniProtKB-UniRule"/>
</dbReference>
<sequence length="336" mass="37336">MERMSKLDYLQVSNSAINNNLNEVTFSLKPLERGFGNTVAVALRRVLLSNVTSLALFAIKISGVSHEFQTIPGIVEDVTAIIMNLRKVKFKYNPEFVKDGEIIKATIKAEQPGIVTSKSIEITNPSVEIINKSQEIANIQKGSLVIELFLRPGRGFISNESNKKFIQNDSLFASKIESNIKKGLFIAVDSNFSPVEKCSYTVRELNTSSNKIEEELLFTIKTDGTIDAKSAINQACKILVAHFMAVGDVDSMKLDVFEEEKVKNDEPIENDVDINQLGLSVRSLNALKRIGKTKASEVAAMTWEELEQTKNLGRKSLDEIQECLKVNGFTLNKGDE</sequence>
<evidence type="ECO:0000256" key="4">
    <source>
        <dbReference type="ARBA" id="ARBA00022478"/>
    </source>
</evidence>
<dbReference type="SUPFAM" id="SSF55257">
    <property type="entry name" value="RBP11-like subunits of RNA polymerase"/>
    <property type="match status" value="1"/>
</dbReference>
<dbReference type="Proteomes" id="UP000027182">
    <property type="component" value="Chromosome"/>
</dbReference>
<dbReference type="AlphaFoldDB" id="A0A059Y8X0"/>
<evidence type="ECO:0000256" key="3">
    <source>
        <dbReference type="ARBA" id="ARBA00015972"/>
    </source>
</evidence>
<evidence type="ECO:0000313" key="14">
    <source>
        <dbReference type="Proteomes" id="UP000027182"/>
    </source>
</evidence>
<dbReference type="Gene3D" id="2.170.120.12">
    <property type="entry name" value="DNA-directed RNA polymerase, insert domain"/>
    <property type="match status" value="1"/>
</dbReference>
<dbReference type="GO" id="GO:0006351">
    <property type="term" value="P:DNA-templated transcription"/>
    <property type="evidence" value="ECO:0007669"/>
    <property type="project" value="UniProtKB-UniRule"/>
</dbReference>
<evidence type="ECO:0000259" key="12">
    <source>
        <dbReference type="SMART" id="SM00662"/>
    </source>
</evidence>
<evidence type="ECO:0000256" key="7">
    <source>
        <dbReference type="ARBA" id="ARBA00023163"/>
    </source>
</evidence>
<dbReference type="NCBIfam" id="NF003519">
    <property type="entry name" value="PRK05182.2-5"/>
    <property type="match status" value="1"/>
</dbReference>
<evidence type="ECO:0000256" key="6">
    <source>
        <dbReference type="ARBA" id="ARBA00022695"/>
    </source>
</evidence>
<evidence type="ECO:0000256" key="2">
    <source>
        <dbReference type="ARBA" id="ARBA00012418"/>
    </source>
</evidence>
<evidence type="ECO:0000256" key="10">
    <source>
        <dbReference type="ARBA" id="ARBA00048552"/>
    </source>
</evidence>
<dbReference type="SUPFAM" id="SSF47789">
    <property type="entry name" value="C-terminal domain of RNA polymerase alpha subunit"/>
    <property type="match status" value="1"/>
</dbReference>
<dbReference type="CDD" id="cd06928">
    <property type="entry name" value="RNAP_alpha_NTD"/>
    <property type="match status" value="1"/>
</dbReference>
<dbReference type="SMART" id="SM00662">
    <property type="entry name" value="RPOLD"/>
    <property type="match status" value="1"/>
</dbReference>
<dbReference type="GO" id="GO:0003677">
    <property type="term" value="F:DNA binding"/>
    <property type="evidence" value="ECO:0007669"/>
    <property type="project" value="UniProtKB-UniRule"/>
</dbReference>
<keyword evidence="5 11" id="KW-0808">Transferase</keyword>
<dbReference type="InterPro" id="IPR036643">
    <property type="entry name" value="RNApol_insert_sf"/>
</dbReference>
<comment type="catalytic activity">
    <reaction evidence="10 11">
        <text>RNA(n) + a ribonucleoside 5'-triphosphate = RNA(n+1) + diphosphate</text>
        <dbReference type="Rhea" id="RHEA:21248"/>
        <dbReference type="Rhea" id="RHEA-COMP:14527"/>
        <dbReference type="Rhea" id="RHEA-COMP:17342"/>
        <dbReference type="ChEBI" id="CHEBI:33019"/>
        <dbReference type="ChEBI" id="CHEBI:61557"/>
        <dbReference type="ChEBI" id="CHEBI:140395"/>
        <dbReference type="EC" id="2.7.7.6"/>
    </reaction>
</comment>
<dbReference type="EMBL" id="CP005933">
    <property type="protein sequence ID" value="AIA34136.1"/>
    <property type="molecule type" value="Genomic_DNA"/>
</dbReference>
<comment type="similarity">
    <text evidence="1 11">Belongs to the RNA polymerase alpha chain family.</text>
</comment>
<dbReference type="RefSeq" id="WP_013456482.1">
    <property type="nucleotide sequence ID" value="NZ_CP005933.1"/>
</dbReference>